<keyword evidence="3" id="KW-1185">Reference proteome</keyword>
<keyword evidence="2" id="KW-0378">Hydrolase</keyword>
<dbReference type="PRINTS" id="PR00111">
    <property type="entry name" value="ABHYDROLASE"/>
</dbReference>
<dbReference type="PANTHER" id="PTHR43798">
    <property type="entry name" value="MONOACYLGLYCEROL LIPASE"/>
    <property type="match status" value="1"/>
</dbReference>
<dbReference type="InterPro" id="IPR000073">
    <property type="entry name" value="AB_hydrolase_1"/>
</dbReference>
<dbReference type="Proteomes" id="UP001550535">
    <property type="component" value="Unassembled WGS sequence"/>
</dbReference>
<gene>
    <name evidence="2" type="ORF">ABZ507_17395</name>
</gene>
<proteinExistence type="predicted"/>
<dbReference type="Gene3D" id="3.40.50.1820">
    <property type="entry name" value="alpha/beta hydrolase"/>
    <property type="match status" value="1"/>
</dbReference>
<dbReference type="GO" id="GO:0016787">
    <property type="term" value="F:hydrolase activity"/>
    <property type="evidence" value="ECO:0007669"/>
    <property type="project" value="UniProtKB-KW"/>
</dbReference>
<evidence type="ECO:0000313" key="3">
    <source>
        <dbReference type="Proteomes" id="UP001550535"/>
    </source>
</evidence>
<dbReference type="PANTHER" id="PTHR43798:SF33">
    <property type="entry name" value="HYDROLASE, PUTATIVE (AFU_ORTHOLOGUE AFUA_2G14860)-RELATED"/>
    <property type="match status" value="1"/>
</dbReference>
<dbReference type="InterPro" id="IPR000639">
    <property type="entry name" value="Epox_hydrolase-like"/>
</dbReference>
<organism evidence="2 3">
    <name type="scientific">Nocardia niwae</name>
    <dbReference type="NCBI Taxonomy" id="626084"/>
    <lineage>
        <taxon>Bacteria</taxon>
        <taxon>Bacillati</taxon>
        <taxon>Actinomycetota</taxon>
        <taxon>Actinomycetes</taxon>
        <taxon>Mycobacteriales</taxon>
        <taxon>Nocardiaceae</taxon>
        <taxon>Nocardia</taxon>
    </lineage>
</organism>
<dbReference type="InterPro" id="IPR050266">
    <property type="entry name" value="AB_hydrolase_sf"/>
</dbReference>
<dbReference type="Pfam" id="PF00561">
    <property type="entry name" value="Abhydrolase_1"/>
    <property type="match status" value="1"/>
</dbReference>
<dbReference type="SUPFAM" id="SSF53474">
    <property type="entry name" value="alpha/beta-Hydrolases"/>
    <property type="match status" value="1"/>
</dbReference>
<dbReference type="InterPro" id="IPR029058">
    <property type="entry name" value="AB_hydrolase_fold"/>
</dbReference>
<dbReference type="PRINTS" id="PR00412">
    <property type="entry name" value="EPOXHYDRLASE"/>
</dbReference>
<accession>A0ABV2XCJ7</accession>
<sequence length="294" mass="32198">MSNRIAGFTYERVPVGDVGLHVAMAGSGAPIVLLHGFPQTHLAWRHVATDLARDHLVICPDLRGYGDSDKPVGGPDGEMYAKRTMAADIIELMRSLGHDRFALAGHDRGGLVAFRAGLDHPDSISHLAILDVLPAADMWSTLRGTAGIFAFHLYLLAQPSELAEHMIRADPDLFFGHFLDGWCRIPGAIPADVRAAYLAASGSPDAVRAICADYRASAYIDHVHDEADRRAGRWLNMPVAALWQDPGEVVLPFDPRSIWSGWARDLRADTMRCGHFLPEEMPSAVIDVLRKLID</sequence>
<reference evidence="2 3" key="1">
    <citation type="submission" date="2024-06" db="EMBL/GenBank/DDBJ databases">
        <title>The Natural Products Discovery Center: Release of the First 8490 Sequenced Strains for Exploring Actinobacteria Biosynthetic Diversity.</title>
        <authorList>
            <person name="Kalkreuter E."/>
            <person name="Kautsar S.A."/>
            <person name="Yang D."/>
            <person name="Bader C.D."/>
            <person name="Teijaro C.N."/>
            <person name="Fluegel L."/>
            <person name="Davis C.M."/>
            <person name="Simpson J.R."/>
            <person name="Lauterbach L."/>
            <person name="Steele A.D."/>
            <person name="Gui C."/>
            <person name="Meng S."/>
            <person name="Li G."/>
            <person name="Viehrig K."/>
            <person name="Ye F."/>
            <person name="Su P."/>
            <person name="Kiefer A.F."/>
            <person name="Nichols A."/>
            <person name="Cepeda A.J."/>
            <person name="Yan W."/>
            <person name="Fan B."/>
            <person name="Jiang Y."/>
            <person name="Adhikari A."/>
            <person name="Zheng C.-J."/>
            <person name="Schuster L."/>
            <person name="Cowan T.M."/>
            <person name="Smanski M.J."/>
            <person name="Chevrette M.G."/>
            <person name="De Carvalho L.P.S."/>
            <person name="Shen B."/>
        </authorList>
    </citation>
    <scope>NUCLEOTIDE SEQUENCE [LARGE SCALE GENOMIC DNA]</scope>
    <source>
        <strain evidence="2 3">NPDC019434</strain>
    </source>
</reference>
<evidence type="ECO:0000313" key="2">
    <source>
        <dbReference type="EMBL" id="MEU2123589.1"/>
    </source>
</evidence>
<dbReference type="RefSeq" id="WP_357991905.1">
    <property type="nucleotide sequence ID" value="NZ_JBEYBR010000042.1"/>
</dbReference>
<protein>
    <submittedName>
        <fullName evidence="2">Alpha/beta hydrolase</fullName>
    </submittedName>
</protein>
<dbReference type="EMBL" id="JBEYBR010000042">
    <property type="protein sequence ID" value="MEU2123589.1"/>
    <property type="molecule type" value="Genomic_DNA"/>
</dbReference>
<feature type="domain" description="AB hydrolase-1" evidence="1">
    <location>
        <begin position="30"/>
        <end position="142"/>
    </location>
</feature>
<evidence type="ECO:0000259" key="1">
    <source>
        <dbReference type="Pfam" id="PF00561"/>
    </source>
</evidence>
<comment type="caution">
    <text evidence="2">The sequence shown here is derived from an EMBL/GenBank/DDBJ whole genome shotgun (WGS) entry which is preliminary data.</text>
</comment>
<name>A0ABV2XCJ7_9NOCA</name>